<evidence type="ECO:0000313" key="3">
    <source>
        <dbReference type="Proteomes" id="UP000192251"/>
    </source>
</evidence>
<proteinExistence type="predicted"/>
<keyword evidence="3" id="KW-1185">Reference proteome</keyword>
<dbReference type="Proteomes" id="UP000192251">
    <property type="component" value="Chromosome"/>
</dbReference>
<protein>
    <submittedName>
        <fullName evidence="2">Uncharacterized protein</fullName>
    </submittedName>
</protein>
<dbReference type="AlphaFoldDB" id="A0ABC8BV79"/>
<sequence length="136" mass="14408">MDGIFRLRRQTNRWARFAEVRVRVVPAASAGVVVRADVFRGSHPAVADGAGDAGALAEARAGAWYALRELPVGVRSWSVEITEIAVAPADSGPGDVKFAAAHAVWQALGHLPSRPPFTGEDGNPVFPAEETPDQGR</sequence>
<feature type="region of interest" description="Disordered" evidence="1">
    <location>
        <begin position="112"/>
        <end position="136"/>
    </location>
</feature>
<gene>
    <name evidence="2" type="ORF">B7C62_20365</name>
</gene>
<accession>A0ABC8BV79</accession>
<evidence type="ECO:0000256" key="1">
    <source>
        <dbReference type="SAM" id="MobiDB-lite"/>
    </source>
</evidence>
<organism evidence="2 3">
    <name type="scientific">Kitasatospora albolonga</name>
    <dbReference type="NCBI Taxonomy" id="68173"/>
    <lineage>
        <taxon>Bacteria</taxon>
        <taxon>Bacillati</taxon>
        <taxon>Actinomycetota</taxon>
        <taxon>Actinomycetes</taxon>
        <taxon>Kitasatosporales</taxon>
        <taxon>Streptomycetaceae</taxon>
        <taxon>Kitasatospora</taxon>
    </lineage>
</organism>
<evidence type="ECO:0000313" key="2">
    <source>
        <dbReference type="EMBL" id="ARF74326.1"/>
    </source>
</evidence>
<name>A0ABC8BV79_9ACTN</name>
<dbReference type="EMBL" id="CP020563">
    <property type="protein sequence ID" value="ARF74326.1"/>
    <property type="molecule type" value="Genomic_DNA"/>
</dbReference>
<dbReference type="KEGG" id="kab:B7C62_20365"/>
<dbReference type="RefSeq" id="WP_084748248.1">
    <property type="nucleotide sequence ID" value="NZ_CP020563.1"/>
</dbReference>
<reference evidence="2 3" key="1">
    <citation type="submission" date="2017-04" db="EMBL/GenBank/DDBJ databases">
        <title>The complete genome sequence of Streptomyces albolongus YIM 101047, the producer of novel bafilomycins and novel odoriferous sesquiterpenoids.</title>
        <authorList>
            <person name="Yin M."/>
            <person name="Jiang Y."/>
        </authorList>
    </citation>
    <scope>NUCLEOTIDE SEQUENCE [LARGE SCALE GENOMIC DNA]</scope>
    <source>
        <strain evidence="2 3">YIM 101047</strain>
    </source>
</reference>